<dbReference type="EMBL" id="FXZC01000004">
    <property type="protein sequence ID" value="SMX84696.1"/>
    <property type="molecule type" value="Genomic_DNA"/>
</dbReference>
<protein>
    <submittedName>
        <fullName evidence="2">Uncharacterized protein</fullName>
    </submittedName>
</protein>
<evidence type="ECO:0000313" key="3">
    <source>
        <dbReference type="Proteomes" id="UP000234333"/>
    </source>
</evidence>
<proteinExistence type="predicted"/>
<evidence type="ECO:0000256" key="1">
    <source>
        <dbReference type="SAM" id="MobiDB-lite"/>
    </source>
</evidence>
<dbReference type="RefSeq" id="WP_009379686.1">
    <property type="nucleotide sequence ID" value="NZ_FXZC01000004.1"/>
</dbReference>
<evidence type="ECO:0000313" key="2">
    <source>
        <dbReference type="EMBL" id="SMX84696.1"/>
    </source>
</evidence>
<dbReference type="Proteomes" id="UP000234333">
    <property type="component" value="Unassembled WGS sequence"/>
</dbReference>
<organism evidence="2 3">
    <name type="scientific">Brevibacterium casei CIP 102111</name>
    <dbReference type="NCBI Taxonomy" id="1255625"/>
    <lineage>
        <taxon>Bacteria</taxon>
        <taxon>Bacillati</taxon>
        <taxon>Actinomycetota</taxon>
        <taxon>Actinomycetes</taxon>
        <taxon>Micrococcales</taxon>
        <taxon>Brevibacteriaceae</taxon>
        <taxon>Brevibacterium</taxon>
    </lineage>
</organism>
<feature type="compositionally biased region" description="Basic and acidic residues" evidence="1">
    <location>
        <begin position="1"/>
        <end position="28"/>
    </location>
</feature>
<feature type="region of interest" description="Disordered" evidence="1">
    <location>
        <begin position="1"/>
        <end position="60"/>
    </location>
</feature>
<accession>A0A2H1JB35</accession>
<sequence>MGHHKDNDELREDRFEQDKARQEMRDEVFADTDGDVDDQGSQDERRKDGLDPASRADEEE</sequence>
<dbReference type="GeneID" id="99774668"/>
<gene>
    <name evidence="2" type="ORF">BC102111_02056</name>
</gene>
<feature type="compositionally biased region" description="Acidic residues" evidence="1">
    <location>
        <begin position="29"/>
        <end position="41"/>
    </location>
</feature>
<feature type="compositionally biased region" description="Basic and acidic residues" evidence="1">
    <location>
        <begin position="42"/>
        <end position="60"/>
    </location>
</feature>
<reference evidence="2 3" key="1">
    <citation type="submission" date="2017-03" db="EMBL/GenBank/DDBJ databases">
        <authorList>
            <person name="Afonso C.L."/>
            <person name="Miller P.J."/>
            <person name="Scott M.A."/>
            <person name="Spackman E."/>
            <person name="Goraichik I."/>
            <person name="Dimitrov K.M."/>
            <person name="Suarez D.L."/>
            <person name="Swayne D.E."/>
        </authorList>
    </citation>
    <scope>NUCLEOTIDE SEQUENCE [LARGE SCALE GENOMIC DNA]</scope>
    <source>
        <strain evidence="2 3">CIP 102111</strain>
    </source>
</reference>
<dbReference type="AlphaFoldDB" id="A0A2H1JB35"/>
<name>A0A2H1JB35_9MICO</name>